<accession>A0A6N7UQV9</accession>
<reference evidence="2 3" key="1">
    <citation type="submission" date="2019-08" db="EMBL/GenBank/DDBJ databases">
        <title>In-depth cultivation of the pig gut microbiome towards novel bacterial diversity and tailored functional studies.</title>
        <authorList>
            <person name="Wylensek D."/>
            <person name="Hitch T.C.A."/>
            <person name="Clavel T."/>
        </authorList>
    </citation>
    <scope>NUCLEOTIDE SEQUENCE [LARGE SCALE GENOMIC DNA]</scope>
    <source>
        <strain evidence="2 3">68-1-5</strain>
    </source>
</reference>
<feature type="transmembrane region" description="Helical" evidence="1">
    <location>
        <begin position="74"/>
        <end position="95"/>
    </location>
</feature>
<name>A0A6N7UQV9_9FIRM</name>
<keyword evidence="1" id="KW-0812">Transmembrane</keyword>
<keyword evidence="1" id="KW-0472">Membrane</keyword>
<organism evidence="2 3">
    <name type="scientific">Suipraeoptans intestinalis</name>
    <dbReference type="NCBI Taxonomy" id="2606628"/>
    <lineage>
        <taxon>Bacteria</taxon>
        <taxon>Bacillati</taxon>
        <taxon>Bacillota</taxon>
        <taxon>Clostridia</taxon>
        <taxon>Lachnospirales</taxon>
        <taxon>Lachnospiraceae</taxon>
        <taxon>Suipraeoptans</taxon>
    </lineage>
</organism>
<feature type="transmembrane region" description="Helical" evidence="1">
    <location>
        <begin position="188"/>
        <end position="213"/>
    </location>
</feature>
<feature type="transmembrane region" description="Helical" evidence="1">
    <location>
        <begin position="162"/>
        <end position="182"/>
    </location>
</feature>
<proteinExistence type="predicted"/>
<dbReference type="AlphaFoldDB" id="A0A6N7UQV9"/>
<sequence length="247" mass="28481">MEREKSFGLNRDVIKYFAMFTMLLNHIGNIFLEPGTVWHEALLDIGYFTAITMCYFLVEGYGYTRSKSSYRNRLLFWAVISQIPFGLALSSGEILRFTGFNMLFTLFFCFLIIDVIHTASRRWKKVLYVILLLIPCLFCDWFILAPVFTLLFLWAGKDKKRLAVAYGISMGAFGLLSMGSFYEYTGAALFFVVAGKVSGMLLSGICIIWLYNGKRMERGRIFSKWFFYIFYPAHLLILGIIRIAMGL</sequence>
<keyword evidence="3" id="KW-1185">Reference proteome</keyword>
<gene>
    <name evidence="2" type="ORF">FYJ34_01530</name>
</gene>
<feature type="transmembrane region" description="Helical" evidence="1">
    <location>
        <begin position="126"/>
        <end position="155"/>
    </location>
</feature>
<feature type="transmembrane region" description="Helical" evidence="1">
    <location>
        <begin position="13"/>
        <end position="32"/>
    </location>
</feature>
<dbReference type="InterPro" id="IPR008875">
    <property type="entry name" value="TraX"/>
</dbReference>
<comment type="caution">
    <text evidence="2">The sequence shown here is derived from an EMBL/GenBank/DDBJ whole genome shotgun (WGS) entry which is preliminary data.</text>
</comment>
<evidence type="ECO:0000256" key="1">
    <source>
        <dbReference type="SAM" id="Phobius"/>
    </source>
</evidence>
<dbReference type="RefSeq" id="WP_154475637.1">
    <property type="nucleotide sequence ID" value="NZ_VULY01000018.1"/>
</dbReference>
<dbReference type="Proteomes" id="UP000434409">
    <property type="component" value="Unassembled WGS sequence"/>
</dbReference>
<evidence type="ECO:0000313" key="3">
    <source>
        <dbReference type="Proteomes" id="UP000434409"/>
    </source>
</evidence>
<protein>
    <submittedName>
        <fullName evidence="2">Conjugal transfer protein TraX</fullName>
    </submittedName>
</protein>
<feature type="transmembrane region" description="Helical" evidence="1">
    <location>
        <begin position="102"/>
        <end position="120"/>
    </location>
</feature>
<dbReference type="EMBL" id="VULY01000018">
    <property type="protein sequence ID" value="MSR92991.1"/>
    <property type="molecule type" value="Genomic_DNA"/>
</dbReference>
<keyword evidence="1" id="KW-1133">Transmembrane helix</keyword>
<feature type="transmembrane region" description="Helical" evidence="1">
    <location>
        <begin position="41"/>
        <end position="62"/>
    </location>
</feature>
<dbReference type="Pfam" id="PF05857">
    <property type="entry name" value="TraX"/>
    <property type="match status" value="1"/>
</dbReference>
<feature type="transmembrane region" description="Helical" evidence="1">
    <location>
        <begin position="225"/>
        <end position="245"/>
    </location>
</feature>
<evidence type="ECO:0000313" key="2">
    <source>
        <dbReference type="EMBL" id="MSR92991.1"/>
    </source>
</evidence>